<dbReference type="EMBL" id="PDCK01000040">
    <property type="protein sequence ID" value="PRQ50154.1"/>
    <property type="molecule type" value="Genomic_DNA"/>
</dbReference>
<evidence type="ECO:0000256" key="1">
    <source>
        <dbReference type="ARBA" id="ARBA00004123"/>
    </source>
</evidence>
<keyword evidence="4" id="KW-0539">Nucleus</keyword>
<organism evidence="7 8">
    <name type="scientific">Rosa chinensis</name>
    <name type="common">China rose</name>
    <dbReference type="NCBI Taxonomy" id="74649"/>
    <lineage>
        <taxon>Eukaryota</taxon>
        <taxon>Viridiplantae</taxon>
        <taxon>Streptophyta</taxon>
        <taxon>Embryophyta</taxon>
        <taxon>Tracheophyta</taxon>
        <taxon>Spermatophyta</taxon>
        <taxon>Magnoliopsida</taxon>
        <taxon>eudicotyledons</taxon>
        <taxon>Gunneridae</taxon>
        <taxon>Pentapetalae</taxon>
        <taxon>rosids</taxon>
        <taxon>fabids</taxon>
        <taxon>Rosales</taxon>
        <taxon>Rosaceae</taxon>
        <taxon>Rosoideae</taxon>
        <taxon>Rosoideae incertae sedis</taxon>
        <taxon>Rosa</taxon>
    </lineage>
</organism>
<protein>
    <submittedName>
        <fullName evidence="7">Putative transcription factor MYB-HB-like family</fullName>
    </submittedName>
</protein>
<evidence type="ECO:0000256" key="4">
    <source>
        <dbReference type="ARBA" id="ARBA00023242"/>
    </source>
</evidence>
<accession>A0A2P6RUQ3</accession>
<comment type="subcellular location">
    <subcellularLocation>
        <location evidence="1">Nucleus</location>
    </subcellularLocation>
</comment>
<reference evidence="7 8" key="1">
    <citation type="journal article" date="2018" name="Nat. Genet.">
        <title>The Rosa genome provides new insights in the design of modern roses.</title>
        <authorList>
            <person name="Bendahmane M."/>
        </authorList>
    </citation>
    <scope>NUCLEOTIDE SEQUENCE [LARGE SCALE GENOMIC DNA]</scope>
    <source>
        <strain evidence="8">cv. Old Blush</strain>
    </source>
</reference>
<dbReference type="GO" id="GO:0003700">
    <property type="term" value="F:DNA-binding transcription factor activity"/>
    <property type="evidence" value="ECO:0007669"/>
    <property type="project" value="InterPro"/>
</dbReference>
<evidence type="ECO:0000256" key="5">
    <source>
        <dbReference type="SAM" id="MobiDB-lite"/>
    </source>
</evidence>
<dbReference type="GO" id="GO:0003677">
    <property type="term" value="F:DNA binding"/>
    <property type="evidence" value="ECO:0007669"/>
    <property type="project" value="InterPro"/>
</dbReference>
<dbReference type="Pfam" id="PF00249">
    <property type="entry name" value="Myb_DNA-binding"/>
    <property type="match status" value="1"/>
</dbReference>
<evidence type="ECO:0000313" key="7">
    <source>
        <dbReference type="EMBL" id="PRQ50154.1"/>
    </source>
</evidence>
<dbReference type="PROSITE" id="PS51294">
    <property type="entry name" value="HTH_MYB"/>
    <property type="match status" value="1"/>
</dbReference>
<dbReference type="InterPro" id="IPR006447">
    <property type="entry name" value="Myb_dom_plants"/>
</dbReference>
<dbReference type="Proteomes" id="UP000238479">
    <property type="component" value="Chromosome 2"/>
</dbReference>
<dbReference type="PANTHER" id="PTHR31314:SF174">
    <property type="entry name" value="OS02G0241200 PROTEIN"/>
    <property type="match status" value="1"/>
</dbReference>
<evidence type="ECO:0000259" key="6">
    <source>
        <dbReference type="PROSITE" id="PS51294"/>
    </source>
</evidence>
<dbReference type="InterPro" id="IPR017930">
    <property type="entry name" value="Myb_dom"/>
</dbReference>
<evidence type="ECO:0000256" key="2">
    <source>
        <dbReference type="ARBA" id="ARBA00023015"/>
    </source>
</evidence>
<name>A0A2P6RUQ3_ROSCH</name>
<dbReference type="InterPro" id="IPR009057">
    <property type="entry name" value="Homeodomain-like_sf"/>
</dbReference>
<dbReference type="PANTHER" id="PTHR31314">
    <property type="entry name" value="MYB FAMILY TRANSCRIPTION FACTOR PHL7-LIKE"/>
    <property type="match status" value="1"/>
</dbReference>
<evidence type="ECO:0000313" key="8">
    <source>
        <dbReference type="Proteomes" id="UP000238479"/>
    </source>
</evidence>
<evidence type="ECO:0000256" key="3">
    <source>
        <dbReference type="ARBA" id="ARBA00023163"/>
    </source>
</evidence>
<dbReference type="NCBIfam" id="TIGR01557">
    <property type="entry name" value="myb_SHAQKYF"/>
    <property type="match status" value="1"/>
</dbReference>
<feature type="region of interest" description="Disordered" evidence="5">
    <location>
        <begin position="1"/>
        <end position="82"/>
    </location>
</feature>
<keyword evidence="2" id="KW-0805">Transcription regulation</keyword>
<comment type="caution">
    <text evidence="7">The sequence shown here is derived from an EMBL/GenBank/DDBJ whole genome shotgun (WGS) entry which is preliminary data.</text>
</comment>
<dbReference type="AlphaFoldDB" id="A0A2P6RUQ3"/>
<dbReference type="InterPro" id="IPR046955">
    <property type="entry name" value="PHR1-like"/>
</dbReference>
<feature type="compositionally biased region" description="Basic and acidic residues" evidence="5">
    <location>
        <begin position="48"/>
        <end position="72"/>
    </location>
</feature>
<gene>
    <name evidence="7" type="ORF">RchiOBHm_Chr2g0129951</name>
</gene>
<proteinExistence type="predicted"/>
<dbReference type="FunFam" id="1.10.10.60:FF:000002">
    <property type="entry name" value="Myb family transcription factor"/>
    <property type="match status" value="1"/>
</dbReference>
<keyword evidence="3" id="KW-0804">Transcription</keyword>
<dbReference type="GO" id="GO:0005634">
    <property type="term" value="C:nucleus"/>
    <property type="evidence" value="ECO:0007669"/>
    <property type="project" value="UniProtKB-SubCell"/>
</dbReference>
<dbReference type="OMA" id="EPRHAPW"/>
<dbReference type="SUPFAM" id="SSF46689">
    <property type="entry name" value="Homeodomain-like"/>
    <property type="match status" value="1"/>
</dbReference>
<feature type="region of interest" description="Disordered" evidence="5">
    <location>
        <begin position="143"/>
        <end position="163"/>
    </location>
</feature>
<dbReference type="InterPro" id="IPR001005">
    <property type="entry name" value="SANT/Myb"/>
</dbReference>
<sequence>MADPEMIEISVEADDDQSTTDGSKDFRSKSSSPKASCLFFDLNEDATSDDHGDVSKNIGEARESKTSTEGKEQTATSSGAVRQYVRSKMPRLRWTSDLHLAFIHAVERIGGQERATPKLVLQLMNVRGLSIAHVKSHLQMYRSKKLDESGQGKFREPRHAPWN</sequence>
<dbReference type="Gramene" id="PRQ50154">
    <property type="protein sequence ID" value="PRQ50154"/>
    <property type="gene ID" value="RchiOBHm_Chr2g0129951"/>
</dbReference>
<feature type="domain" description="HTH myb-type" evidence="6">
    <location>
        <begin position="86"/>
        <end position="146"/>
    </location>
</feature>
<dbReference type="Gene3D" id="1.10.10.60">
    <property type="entry name" value="Homeodomain-like"/>
    <property type="match status" value="1"/>
</dbReference>
<feature type="compositionally biased region" description="Basic and acidic residues" evidence="5">
    <location>
        <begin position="144"/>
        <end position="163"/>
    </location>
</feature>
<keyword evidence="8" id="KW-1185">Reference proteome</keyword>